<dbReference type="EMBL" id="CAUDKV010000027">
    <property type="protein sequence ID" value="CAJ0896227.1"/>
    <property type="molecule type" value="Genomic_DNA"/>
</dbReference>
<organism evidence="1 2">
    <name type="scientific">Ralstonia mannitolilytica</name>
    <dbReference type="NCBI Taxonomy" id="105219"/>
    <lineage>
        <taxon>Bacteria</taxon>
        <taxon>Pseudomonadati</taxon>
        <taxon>Pseudomonadota</taxon>
        <taxon>Betaproteobacteria</taxon>
        <taxon>Burkholderiales</taxon>
        <taxon>Burkholderiaceae</taxon>
        <taxon>Ralstonia</taxon>
    </lineage>
</organism>
<reference evidence="1 2" key="1">
    <citation type="submission" date="2023-07" db="EMBL/GenBank/DDBJ databases">
        <authorList>
            <person name="Peeters C."/>
        </authorList>
    </citation>
    <scope>NUCLEOTIDE SEQUENCE [LARGE SCALE GENOMIC DNA]</scope>
    <source>
        <strain evidence="1 2">R-77569</strain>
    </source>
</reference>
<evidence type="ECO:0000313" key="2">
    <source>
        <dbReference type="Proteomes" id="UP001190452"/>
    </source>
</evidence>
<name>A0ABN9KHH5_9RALS</name>
<dbReference type="RefSeq" id="WP_316897243.1">
    <property type="nucleotide sequence ID" value="NZ_CAUDKV010000027.1"/>
</dbReference>
<gene>
    <name evidence="1" type="ORF">R77569_04576</name>
</gene>
<keyword evidence="2" id="KW-1185">Reference proteome</keyword>
<dbReference type="Proteomes" id="UP001190452">
    <property type="component" value="Unassembled WGS sequence"/>
</dbReference>
<evidence type="ECO:0008006" key="3">
    <source>
        <dbReference type="Google" id="ProtNLM"/>
    </source>
</evidence>
<proteinExistence type="predicted"/>
<evidence type="ECO:0000313" key="1">
    <source>
        <dbReference type="EMBL" id="CAJ0896227.1"/>
    </source>
</evidence>
<comment type="caution">
    <text evidence="1">The sequence shown here is derived from an EMBL/GenBank/DDBJ whole genome shotgun (WGS) entry which is preliminary data.</text>
</comment>
<sequence>MAVNNTHETHRTLTEDVFYPGHEPRTESAIFRASKREMKAEGGYVCAVCGDDQTVESHHRFFEWAFSHAINFTWIRGVALNQIDTMWSHKLQRTVPIPKKHPVWDLIRLTQGFDWEAFDPKKPETFVDSVYNQLPLCELHHRGKGHGRHEESDPVWSVQAFLIPGFIYSPDELKAIHEGAAHADGH</sequence>
<protein>
    <recommendedName>
        <fullName evidence="3">Bacteriophage protein</fullName>
    </recommendedName>
</protein>
<accession>A0ABN9KHH5</accession>